<feature type="transmembrane region" description="Helical" evidence="9">
    <location>
        <begin position="263"/>
        <end position="285"/>
    </location>
</feature>
<dbReference type="InterPro" id="IPR004131">
    <property type="entry name" value="PPase-energised_H-pump"/>
</dbReference>
<keyword evidence="2 9" id="KW-0813">Transport</keyword>
<protein>
    <recommendedName>
        <fullName evidence="9">K(+)-insensitive pyrophosphate-energized proton pump</fullName>
        <ecNumber evidence="9">7.1.3.1</ecNumber>
    </recommendedName>
    <alternativeName>
        <fullName evidence="9">Membrane-bound proton-translocating pyrophosphatase</fullName>
    </alternativeName>
    <alternativeName>
        <fullName evidence="9">Pyrophosphate-energized inorganic pyrophosphatase</fullName>
        <shortName evidence="9">H(+)-PPase</shortName>
    </alternativeName>
</protein>
<reference evidence="10 11" key="1">
    <citation type="submission" date="2020-03" db="EMBL/GenBank/DDBJ databases">
        <title>Sphingomonas sp. nov., isolated from fish.</title>
        <authorList>
            <person name="Hyun D.-W."/>
            <person name="Bae J.-W."/>
        </authorList>
    </citation>
    <scope>NUCLEOTIDE SEQUENCE [LARGE SCALE GENOMIC DNA]</scope>
    <source>
        <strain evidence="10 11">HDW15B</strain>
    </source>
</reference>
<keyword evidence="10" id="KW-0378">Hydrolase</keyword>
<feature type="transmembrane region" description="Helical" evidence="9">
    <location>
        <begin position="129"/>
        <end position="150"/>
    </location>
</feature>
<dbReference type="RefSeq" id="WP_166411344.1">
    <property type="nucleotide sequence ID" value="NZ_CP049869.1"/>
</dbReference>
<feature type="site" description="Determinant of potassium independence" evidence="9">
    <location>
        <position position="486"/>
    </location>
</feature>
<evidence type="ECO:0000313" key="10">
    <source>
        <dbReference type="EMBL" id="QIK78953.1"/>
    </source>
</evidence>
<keyword evidence="7 9" id="KW-0406">Ion transport</keyword>
<dbReference type="NCBIfam" id="TIGR01104">
    <property type="entry name" value="V_PPase"/>
    <property type="match status" value="1"/>
</dbReference>
<feature type="transmembrane region" description="Helical" evidence="9">
    <location>
        <begin position="413"/>
        <end position="446"/>
    </location>
</feature>
<comment type="function">
    <text evidence="9">Proton pump that utilizes the energy of pyrophosphate hydrolysis as the driving force for proton movement across the membrane. Generates a proton motive force.</text>
</comment>
<feature type="transmembrane region" description="Helical" evidence="9">
    <location>
        <begin position="238"/>
        <end position="257"/>
    </location>
</feature>
<dbReference type="NCBIfam" id="NF001951">
    <property type="entry name" value="PRK00733.1-2"/>
    <property type="match status" value="1"/>
</dbReference>
<evidence type="ECO:0000256" key="7">
    <source>
        <dbReference type="ARBA" id="ARBA00023065"/>
    </source>
</evidence>
<keyword evidence="9" id="KW-1003">Cell membrane</keyword>
<dbReference type="PANTHER" id="PTHR31998">
    <property type="entry name" value="K(+)-INSENSITIVE PYROPHOSPHATE-ENERGIZED PROTON PUMP"/>
    <property type="match status" value="1"/>
</dbReference>
<name>A0A6G7YQD7_9SPHN</name>
<evidence type="ECO:0000313" key="11">
    <source>
        <dbReference type="Proteomes" id="UP000503222"/>
    </source>
</evidence>
<keyword evidence="11" id="KW-1185">Reference proteome</keyword>
<dbReference type="HAMAP" id="MF_01129">
    <property type="entry name" value="PPase_energized_pump"/>
    <property type="match status" value="1"/>
</dbReference>
<sequence>MNLLLIAIACGVLAVIYGIITSQQVLRASPGNQRMVDIAAAIQEGAKAYLGRQYTTIAIVGVVVAVLVGIFLGITPAIAFVVGALLSGAAGYIGMNISVRANVRTAEAARTSLQGGLTTAFRAGAITGMLVAGLALLAIAGIFYVLLAMGADLADAGNRREIVTALTALAFGASLISIFARLGGGIFTKAADVGADLVGKVEAGIPEDDPRNPAVIADNVGDNVGDCAGMAADLFETYVVTVGATMVLTALLIRTGADDLLALMSLPLLIGGVCIITSIIGTYMVRLGKGGSIMGALYKGFWTTALLSVPALYLATTLALGDLGQVIGGPEAAGTDVGGAVAQQTGGFTGWDLFFCMLIGLAVTALLVWITEYYTGTNYRPVKSIAKASETGHGTNVIQGLAISLESTALPTIVICVAIIASYLLAGLIGIAFAATAMLALAGMVVALDAYGPVTDNAGGIAEMSGMEDEVRTRTDALDAVGNTTKAVTKGYAIGSAALAALVLFGAYTTDLREFAGELKIGEGGVDFSLSNPYVVVGLLLGALLPYLFGAMGMTAVGRAAGDVVLDVREQFRNNPGIMDGSSRPNYARTVDLVTKAAIKEMIIPSLLPVLTPIVVYFVIAAVAGREQGFAALGALLLGVIVSGLFVAISMTSGGGAWDNAKKYIEDGNYGGKGSEAHKAAVTGDTVGDPYKDTAGPAVNPMIKITNIVALLLLAALAGHVG</sequence>
<evidence type="ECO:0000256" key="2">
    <source>
        <dbReference type="ARBA" id="ARBA00022448"/>
    </source>
</evidence>
<comment type="similarity">
    <text evidence="9">Belongs to the H(+)-translocating pyrophosphatase (TC 3.A.10) family. K(+)-insensitive subfamily.</text>
</comment>
<comment type="caution">
    <text evidence="9">Lacks conserved residue(s) required for the propagation of feature annotation.</text>
</comment>
<evidence type="ECO:0000256" key="4">
    <source>
        <dbReference type="ARBA" id="ARBA00022842"/>
    </source>
</evidence>
<comment type="subcellular location">
    <subcellularLocation>
        <location evidence="9">Cell membrane</location>
        <topology evidence="9">Multi-pass membrane protein</topology>
    </subcellularLocation>
    <subcellularLocation>
        <location evidence="1">Endomembrane system</location>
        <topology evidence="1">Multi-pass membrane protein</topology>
    </subcellularLocation>
</comment>
<keyword evidence="6 9" id="KW-1133">Transmembrane helix</keyword>
<gene>
    <name evidence="9" type="primary">hppA</name>
    <name evidence="10" type="ORF">G7077_08650</name>
</gene>
<dbReference type="GO" id="GO:0000287">
    <property type="term" value="F:magnesium ion binding"/>
    <property type="evidence" value="ECO:0007669"/>
    <property type="project" value="UniProtKB-UniRule"/>
</dbReference>
<evidence type="ECO:0000256" key="5">
    <source>
        <dbReference type="ARBA" id="ARBA00022967"/>
    </source>
</evidence>
<feature type="transmembrane region" description="Helical" evidence="9">
    <location>
        <begin position="297"/>
        <end position="315"/>
    </location>
</feature>
<organism evidence="10 11">
    <name type="scientific">Sphingomonas piscis</name>
    <dbReference type="NCBI Taxonomy" id="2714943"/>
    <lineage>
        <taxon>Bacteria</taxon>
        <taxon>Pseudomonadati</taxon>
        <taxon>Pseudomonadota</taxon>
        <taxon>Alphaproteobacteria</taxon>
        <taxon>Sphingomonadales</taxon>
        <taxon>Sphingomonadaceae</taxon>
        <taxon>Sphingomonas</taxon>
    </lineage>
</organism>
<dbReference type="NCBIfam" id="NF001960">
    <property type="entry name" value="PRK00733.3-5"/>
    <property type="match status" value="1"/>
</dbReference>
<feature type="transmembrane region" description="Helical" evidence="9">
    <location>
        <begin position="162"/>
        <end position="180"/>
    </location>
</feature>
<comment type="cofactor">
    <cofactor evidence="9">
        <name>Mg(2+)</name>
        <dbReference type="ChEBI" id="CHEBI:18420"/>
    </cofactor>
</comment>
<dbReference type="GO" id="GO:0004427">
    <property type="term" value="F:inorganic diphosphate phosphatase activity"/>
    <property type="evidence" value="ECO:0007669"/>
    <property type="project" value="UniProtKB-UniRule"/>
</dbReference>
<dbReference type="GO" id="GO:0005886">
    <property type="term" value="C:plasma membrane"/>
    <property type="evidence" value="ECO:0007669"/>
    <property type="project" value="UniProtKB-SubCell"/>
</dbReference>
<comment type="subunit">
    <text evidence="9">Homodimer.</text>
</comment>
<feature type="transmembrane region" description="Helical" evidence="9">
    <location>
        <begin position="351"/>
        <end position="370"/>
    </location>
</feature>
<feature type="transmembrane region" description="Helical" evidence="9">
    <location>
        <begin position="491"/>
        <end position="509"/>
    </location>
</feature>
<evidence type="ECO:0000256" key="8">
    <source>
        <dbReference type="ARBA" id="ARBA00023136"/>
    </source>
</evidence>
<keyword evidence="4 9" id="KW-0460">Magnesium</keyword>
<keyword evidence="8 9" id="KW-0472">Membrane</keyword>
<dbReference type="Proteomes" id="UP000503222">
    <property type="component" value="Chromosome"/>
</dbReference>
<dbReference type="AlphaFoldDB" id="A0A6G7YQD7"/>
<comment type="catalytic activity">
    <reaction evidence="9">
        <text>diphosphate + H2O + H(+)(in) = 2 phosphate + 2 H(+)(out)</text>
        <dbReference type="Rhea" id="RHEA:13973"/>
        <dbReference type="ChEBI" id="CHEBI:15377"/>
        <dbReference type="ChEBI" id="CHEBI:15378"/>
        <dbReference type="ChEBI" id="CHEBI:33019"/>
        <dbReference type="ChEBI" id="CHEBI:43474"/>
        <dbReference type="EC" id="7.1.3.1"/>
    </reaction>
</comment>
<dbReference type="GO" id="GO:0012505">
    <property type="term" value="C:endomembrane system"/>
    <property type="evidence" value="ECO:0007669"/>
    <property type="project" value="UniProtKB-SubCell"/>
</dbReference>
<keyword evidence="5 9" id="KW-1278">Translocase</keyword>
<dbReference type="EMBL" id="CP049869">
    <property type="protein sequence ID" value="QIK78953.1"/>
    <property type="molecule type" value="Genomic_DNA"/>
</dbReference>
<feature type="transmembrane region" description="Helical" evidence="9">
    <location>
        <begin position="630"/>
        <end position="649"/>
    </location>
</feature>
<evidence type="ECO:0000256" key="3">
    <source>
        <dbReference type="ARBA" id="ARBA00022692"/>
    </source>
</evidence>
<keyword evidence="3 9" id="KW-0812">Transmembrane</keyword>
<feature type="transmembrane region" description="Helical" evidence="9">
    <location>
        <begin position="57"/>
        <end position="86"/>
    </location>
</feature>
<feature type="transmembrane region" description="Helical" evidence="9">
    <location>
        <begin position="702"/>
        <end position="721"/>
    </location>
</feature>
<feature type="transmembrane region" description="Helical" evidence="9">
    <location>
        <begin position="602"/>
        <end position="623"/>
    </location>
</feature>
<dbReference type="EC" id="7.1.3.1" evidence="9"/>
<evidence type="ECO:0000256" key="9">
    <source>
        <dbReference type="HAMAP-Rule" id="MF_01129"/>
    </source>
</evidence>
<dbReference type="GO" id="GO:0009678">
    <property type="term" value="F:diphosphate hydrolysis-driven proton transmembrane transporter activity"/>
    <property type="evidence" value="ECO:0007669"/>
    <property type="project" value="UniProtKB-UniRule"/>
</dbReference>
<feature type="transmembrane region" description="Helical" evidence="9">
    <location>
        <begin position="530"/>
        <end position="549"/>
    </location>
</feature>
<dbReference type="KEGG" id="spii:G7077_08650"/>
<dbReference type="PIRSF" id="PIRSF001265">
    <property type="entry name" value="H+-PPase"/>
    <property type="match status" value="1"/>
</dbReference>
<dbReference type="Pfam" id="PF03030">
    <property type="entry name" value="H_PPase"/>
    <property type="match status" value="1"/>
</dbReference>
<evidence type="ECO:0000256" key="6">
    <source>
        <dbReference type="ARBA" id="ARBA00022989"/>
    </source>
</evidence>
<keyword evidence="9" id="KW-0375">Hydrogen ion transport</keyword>
<accession>A0A6G7YQD7</accession>
<evidence type="ECO:0000256" key="1">
    <source>
        <dbReference type="ARBA" id="ARBA00004127"/>
    </source>
</evidence>
<proteinExistence type="inferred from homology"/>